<keyword evidence="4" id="KW-1185">Reference proteome</keyword>
<dbReference type="InterPro" id="IPR003690">
    <property type="entry name" value="MTERF"/>
</dbReference>
<dbReference type="GeneID" id="101493422"/>
<keyword evidence="2" id="KW-0805">Transcription regulation</keyword>
<dbReference type="RefSeq" id="XP_073220800.1">
    <property type="nucleotide sequence ID" value="XM_073364699.1"/>
</dbReference>
<dbReference type="GO" id="GO:0006353">
    <property type="term" value="P:DNA-templated transcription termination"/>
    <property type="evidence" value="ECO:0007669"/>
    <property type="project" value="UniProtKB-KW"/>
</dbReference>
<accession>A0A1S2Z8D8</accession>
<dbReference type="AlphaFoldDB" id="A0A1S2Z8D8"/>
<evidence type="ECO:0000256" key="1">
    <source>
        <dbReference type="ARBA" id="ARBA00007692"/>
    </source>
</evidence>
<keyword evidence="2" id="KW-0804">Transcription</keyword>
<dbReference type="SMART" id="SM00733">
    <property type="entry name" value="Mterf"/>
    <property type="match status" value="5"/>
</dbReference>
<comment type="similarity">
    <text evidence="1">Belongs to the mTERF family.</text>
</comment>
<reference evidence="5 6" key="1">
    <citation type="submission" date="2025-04" db="UniProtKB">
        <authorList>
            <consortium name="RefSeq"/>
        </authorList>
    </citation>
    <scope>IDENTIFICATION</scope>
    <source>
        <tissue evidence="5 6">Etiolated seedlings</tissue>
    </source>
</reference>
<dbReference type="KEGG" id="cam:101493422"/>
<keyword evidence="3" id="KW-0809">Transit peptide</keyword>
<dbReference type="eggNOG" id="KOG1267">
    <property type="taxonomic scope" value="Eukaryota"/>
</dbReference>
<dbReference type="Pfam" id="PF02536">
    <property type="entry name" value="mTERF"/>
    <property type="match status" value="2"/>
</dbReference>
<dbReference type="RefSeq" id="XP_004516895.1">
    <property type="nucleotide sequence ID" value="XM_004516838.3"/>
</dbReference>
<dbReference type="InterPro" id="IPR038538">
    <property type="entry name" value="MTERF_sf"/>
</dbReference>
<dbReference type="RefSeq" id="XP_004516894.1">
    <property type="nucleotide sequence ID" value="XM_004516837.3"/>
</dbReference>
<dbReference type="OrthoDB" id="637682at2759"/>
<keyword evidence="2" id="KW-0806">Transcription termination</keyword>
<evidence type="ECO:0000313" key="5">
    <source>
        <dbReference type="RefSeq" id="XP_004516894.1"/>
    </source>
</evidence>
<dbReference type="PANTHER" id="PTHR13068">
    <property type="entry name" value="CGI-12 PROTEIN-RELATED"/>
    <property type="match status" value="1"/>
</dbReference>
<dbReference type="PANTHER" id="PTHR13068:SF133">
    <property type="entry name" value="MITOCHONDRIAL TRANSCRIPTION TERMINATION FACTOR FAMILY PROTEIN"/>
    <property type="match status" value="1"/>
</dbReference>
<evidence type="ECO:0000256" key="2">
    <source>
        <dbReference type="ARBA" id="ARBA00022472"/>
    </source>
</evidence>
<sequence length="382" mass="43663">MHRFLFTRFTHRTLRSIILSHNAFSLLFIHRSFSVANTNHHHKDETFTLSTLVNSCRLSPETALKLSKRLQIKNPNSPNAVIQLLKTYGFSDSQLCSYVKKHPLVLLSDPEKTLLPKLKFFHSIGVSTTDLPKILIGNTNFLSKSLEKTLIPCYEIIRSLVRNDEEVVSTLKHGSWNVHSVWVVNDAVQNIEVLRQLGVPQGCISLLVSNFPSVAFAKHSKFVEAVNIVKEMGFDPSKSNFVLAVQVIAKMDKDIWESRLKIFERWGWSRDSCLLAFRKNPQCMMISEKKIMKTMSFLVKDMGFTQEDIAKSPGILNRNFEKTFVPRCAVVKILKSKGLIKRDYSITSIISISEKRFLGRFVTRFQKDAALLMDAYNGHKLD</sequence>
<dbReference type="Proteomes" id="UP000087171">
    <property type="component" value="Unplaced"/>
</dbReference>
<dbReference type="Gene3D" id="1.25.70.10">
    <property type="entry name" value="Transcription termination factor 3, mitochondrial"/>
    <property type="match status" value="2"/>
</dbReference>
<name>A0A1S2Z8D8_CICAR</name>
<evidence type="ECO:0000256" key="3">
    <source>
        <dbReference type="ARBA" id="ARBA00022946"/>
    </source>
</evidence>
<evidence type="ECO:0000313" key="4">
    <source>
        <dbReference type="Proteomes" id="UP000087171"/>
    </source>
</evidence>
<proteinExistence type="inferred from homology"/>
<dbReference type="STRING" id="3827.A0A1S2Z8D8"/>
<evidence type="ECO:0000313" key="6">
    <source>
        <dbReference type="RefSeq" id="XP_004516895.1"/>
    </source>
</evidence>
<protein>
    <submittedName>
        <fullName evidence="5 6">Uncharacterized protein LOC101493422</fullName>
    </submittedName>
</protein>
<dbReference type="FunFam" id="1.25.70.10:FF:000001">
    <property type="entry name" value="Mitochondrial transcription termination factor-like"/>
    <property type="match status" value="1"/>
</dbReference>
<dbReference type="PaxDb" id="3827-XP_004516894.1"/>
<organism evidence="4 6">
    <name type="scientific">Cicer arietinum</name>
    <name type="common">Chickpea</name>
    <name type="synonym">Garbanzo</name>
    <dbReference type="NCBI Taxonomy" id="3827"/>
    <lineage>
        <taxon>Eukaryota</taxon>
        <taxon>Viridiplantae</taxon>
        <taxon>Streptophyta</taxon>
        <taxon>Embryophyta</taxon>
        <taxon>Tracheophyta</taxon>
        <taxon>Spermatophyta</taxon>
        <taxon>Magnoliopsida</taxon>
        <taxon>eudicotyledons</taxon>
        <taxon>Gunneridae</taxon>
        <taxon>Pentapetalae</taxon>
        <taxon>rosids</taxon>
        <taxon>fabids</taxon>
        <taxon>Fabales</taxon>
        <taxon>Fabaceae</taxon>
        <taxon>Papilionoideae</taxon>
        <taxon>50 kb inversion clade</taxon>
        <taxon>NPAAA clade</taxon>
        <taxon>Hologalegina</taxon>
        <taxon>IRL clade</taxon>
        <taxon>Cicereae</taxon>
        <taxon>Cicer</taxon>
    </lineage>
</organism>
<dbReference type="GO" id="GO:0003676">
    <property type="term" value="F:nucleic acid binding"/>
    <property type="evidence" value="ECO:0007669"/>
    <property type="project" value="InterPro"/>
</dbReference>
<gene>
    <name evidence="5 6" type="primary">LOC101493422</name>
</gene>